<evidence type="ECO:0000259" key="2">
    <source>
        <dbReference type="Pfam" id="PF01396"/>
    </source>
</evidence>
<dbReference type="EMBL" id="NOWC01000021">
    <property type="protein sequence ID" value="OZS73548.1"/>
    <property type="molecule type" value="Genomic_DNA"/>
</dbReference>
<dbReference type="PANTHER" id="PTHR30015">
    <property type="entry name" value="MRR RESTRICTION SYSTEM PROTEIN"/>
    <property type="match status" value="1"/>
</dbReference>
<feature type="transmembrane region" description="Helical" evidence="1">
    <location>
        <begin position="20"/>
        <end position="36"/>
    </location>
</feature>
<dbReference type="GO" id="GO:0005694">
    <property type="term" value="C:chromosome"/>
    <property type="evidence" value="ECO:0007669"/>
    <property type="project" value="InterPro"/>
</dbReference>
<dbReference type="RefSeq" id="WP_094962289.1">
    <property type="nucleotide sequence ID" value="NZ_NOWC01000021.1"/>
</dbReference>
<feature type="transmembrane region" description="Helical" evidence="1">
    <location>
        <begin position="139"/>
        <end position="161"/>
    </location>
</feature>
<evidence type="ECO:0000313" key="4">
    <source>
        <dbReference type="EMBL" id="OZS73548.1"/>
    </source>
</evidence>
<feature type="transmembrane region" description="Helical" evidence="1">
    <location>
        <begin position="83"/>
        <end position="102"/>
    </location>
</feature>
<feature type="domain" description="Restriction endonuclease type IV Mrr" evidence="3">
    <location>
        <begin position="183"/>
        <end position="297"/>
    </location>
</feature>
<dbReference type="SUPFAM" id="SSF52980">
    <property type="entry name" value="Restriction endonuclease-like"/>
    <property type="match status" value="1"/>
</dbReference>
<dbReference type="PANTHER" id="PTHR30015:SF7">
    <property type="entry name" value="TYPE IV METHYL-DIRECTED RESTRICTION ENZYME ECOKMRR"/>
    <property type="match status" value="1"/>
</dbReference>
<name>A0A264VQ95_PRORE</name>
<dbReference type="GO" id="GO:0003677">
    <property type="term" value="F:DNA binding"/>
    <property type="evidence" value="ECO:0007669"/>
    <property type="project" value="InterPro"/>
</dbReference>
<dbReference type="SUPFAM" id="SSF57783">
    <property type="entry name" value="Zinc beta-ribbon"/>
    <property type="match status" value="1"/>
</dbReference>
<dbReference type="InterPro" id="IPR007560">
    <property type="entry name" value="Restrct_endonuc_IV_Mrr"/>
</dbReference>
<feature type="transmembrane region" description="Helical" evidence="1">
    <location>
        <begin position="42"/>
        <end position="62"/>
    </location>
</feature>
<feature type="domain" description="DNA topoisomerase type IA zn finger" evidence="2">
    <location>
        <begin position="323"/>
        <end position="355"/>
    </location>
</feature>
<evidence type="ECO:0000256" key="1">
    <source>
        <dbReference type="SAM" id="Phobius"/>
    </source>
</evidence>
<sequence length="356" mass="39543">MSKGKKRQVTPEKAMRIRFYGVSGLIIVLNTVFVGSAKIQLISLLLTLSIFLLFTLSGRVVVGTWFRKENWRTLNAPQSTLLFRVYVGLPIAAIAMLLYGYGYQSAISQAMVDVLFPPGEKVEDKMVSVMNLLHAKLPLLVGAFLFYIGLCFFVGTVVKYLQLSASGRALSKLKGVVNARQVLERMTWDQFEKVVCKFFETKGYRARVTQAGADGGVDIELMGFGHREMVQCKHWKTNRVGVAIVREIFGVVLADGFRRGFIITSGLFTDEAWKFVQRENVKGKVVLLDGTQLIEMIKGNGELEQNPSMPPATTQSIDAKEPLCPVCGGKMVLRKSAKSAFFGCSLFPDCRGTREL</sequence>
<reference evidence="4 5" key="1">
    <citation type="submission" date="2017-07" db="EMBL/GenBank/DDBJ databases">
        <title>blaIMP-27 on transferable plasmids in Proteus mirabilis and Providencia rettgeri.</title>
        <authorList>
            <person name="Potter R."/>
        </authorList>
    </citation>
    <scope>NUCLEOTIDE SEQUENCE [LARGE SCALE GENOMIC DNA]</scope>
    <source>
        <strain evidence="4 5">PR1</strain>
    </source>
</reference>
<keyword evidence="1" id="KW-0472">Membrane</keyword>
<dbReference type="GO" id="GO:0006265">
    <property type="term" value="P:DNA topological change"/>
    <property type="evidence" value="ECO:0007669"/>
    <property type="project" value="InterPro"/>
</dbReference>
<proteinExistence type="predicted"/>
<dbReference type="GO" id="GO:0003916">
    <property type="term" value="F:DNA topoisomerase activity"/>
    <property type="evidence" value="ECO:0007669"/>
    <property type="project" value="InterPro"/>
</dbReference>
<dbReference type="GO" id="GO:0009307">
    <property type="term" value="P:DNA restriction-modification system"/>
    <property type="evidence" value="ECO:0007669"/>
    <property type="project" value="InterPro"/>
</dbReference>
<dbReference type="InterPro" id="IPR011335">
    <property type="entry name" value="Restrct_endonuc-II-like"/>
</dbReference>
<dbReference type="Gene3D" id="3.30.65.10">
    <property type="entry name" value="Bacterial Topoisomerase I, domain 1"/>
    <property type="match status" value="1"/>
</dbReference>
<organism evidence="4 5">
    <name type="scientific">Providencia rettgeri</name>
    <dbReference type="NCBI Taxonomy" id="587"/>
    <lineage>
        <taxon>Bacteria</taxon>
        <taxon>Pseudomonadati</taxon>
        <taxon>Pseudomonadota</taxon>
        <taxon>Gammaproteobacteria</taxon>
        <taxon>Enterobacterales</taxon>
        <taxon>Morganellaceae</taxon>
        <taxon>Providencia</taxon>
    </lineage>
</organism>
<evidence type="ECO:0000259" key="3">
    <source>
        <dbReference type="Pfam" id="PF04471"/>
    </source>
</evidence>
<dbReference type="Gene3D" id="3.40.1350.10">
    <property type="match status" value="1"/>
</dbReference>
<dbReference type="Pfam" id="PF04471">
    <property type="entry name" value="Mrr_cat"/>
    <property type="match status" value="1"/>
</dbReference>
<dbReference type="InterPro" id="IPR052906">
    <property type="entry name" value="Type_IV_Methyl-Rstrct_Enzyme"/>
</dbReference>
<comment type="caution">
    <text evidence="4">The sequence shown here is derived from an EMBL/GenBank/DDBJ whole genome shotgun (WGS) entry which is preliminary data.</text>
</comment>
<dbReference type="AlphaFoldDB" id="A0A264VQ95"/>
<dbReference type="GO" id="GO:0015666">
    <property type="term" value="F:restriction endodeoxyribonuclease activity"/>
    <property type="evidence" value="ECO:0007669"/>
    <property type="project" value="TreeGrafter"/>
</dbReference>
<accession>A0A264VQ95</accession>
<gene>
    <name evidence="4" type="ORF">CHI95_16380</name>
</gene>
<evidence type="ECO:0000313" key="5">
    <source>
        <dbReference type="Proteomes" id="UP000216001"/>
    </source>
</evidence>
<dbReference type="InterPro" id="IPR013498">
    <property type="entry name" value="Topo_IA_Znf"/>
</dbReference>
<protein>
    <recommendedName>
        <fullName evidence="6">Restriction endonuclease</fullName>
    </recommendedName>
</protein>
<dbReference type="Pfam" id="PF01396">
    <property type="entry name" value="Zn_ribbon_Top1"/>
    <property type="match status" value="1"/>
</dbReference>
<dbReference type="Proteomes" id="UP000216001">
    <property type="component" value="Unassembled WGS sequence"/>
</dbReference>
<keyword evidence="1" id="KW-1133">Transmembrane helix</keyword>
<evidence type="ECO:0008006" key="6">
    <source>
        <dbReference type="Google" id="ProtNLM"/>
    </source>
</evidence>
<keyword evidence="1" id="KW-0812">Transmembrane</keyword>
<dbReference type="InterPro" id="IPR011856">
    <property type="entry name" value="tRNA_endonuc-like_dom_sf"/>
</dbReference>